<dbReference type="WBParaSite" id="Pan_g22637.t1">
    <property type="protein sequence ID" value="Pan_g22637.t1"/>
    <property type="gene ID" value="Pan_g22637"/>
</dbReference>
<dbReference type="PANTHER" id="PTHR22734:SF2">
    <property type="entry name" value="U3 SMALL NUCLEOLAR RIBONUCLEOPROTEIN PROTEIN IMP4"/>
    <property type="match status" value="1"/>
</dbReference>
<dbReference type="GO" id="GO:0030515">
    <property type="term" value="F:snoRNA binding"/>
    <property type="evidence" value="ECO:0007669"/>
    <property type="project" value="TreeGrafter"/>
</dbReference>
<sequence length="280" mass="32121">MIRRGVRERREFIYRRTLDGKKREIEERKEKEKPKSVAAPKADKSKAAPAVANPTDMDDEYRWAGVNDPIVCITTSHNPSSKLKQFAKEVALVIPNSMRVNRGNNDIKSIMKACKDNGVSDVIFLHETRGRPDSMVISHLPHGPTAFFSLHDVVMRHDMPDMGTMPEQFPHLMFEGMNSKVGQRVTSILKYIFPVPKKESKRVIFLGDVDKEDYIFFRHFMSTKDENGDQSLTEIGPRFTLFLYAIINDTVDNERAAQSEFSFKPYLRNGKKVLSIPQEE</sequence>
<accession>A0A7E4ZWY8</accession>
<proteinExistence type="predicted"/>
<dbReference type="GO" id="GO:0042274">
    <property type="term" value="P:ribosomal small subunit biogenesis"/>
    <property type="evidence" value="ECO:0007669"/>
    <property type="project" value="UniProtKB-ARBA"/>
</dbReference>
<dbReference type="AlphaFoldDB" id="A0A7E4ZWY8"/>
<evidence type="ECO:0000313" key="4">
    <source>
        <dbReference type="WBParaSite" id="Pan_g22637.t1"/>
    </source>
</evidence>
<feature type="region of interest" description="Disordered" evidence="1">
    <location>
        <begin position="23"/>
        <end position="53"/>
    </location>
</feature>
<name>A0A7E4ZWY8_PANRE</name>
<dbReference type="InterPro" id="IPR044281">
    <property type="entry name" value="IMP4/RPF1"/>
</dbReference>
<protein>
    <submittedName>
        <fullName evidence="4">Brix domain-containing protein</fullName>
    </submittedName>
</protein>
<reference evidence="4" key="2">
    <citation type="submission" date="2020-10" db="UniProtKB">
        <authorList>
            <consortium name="WormBaseParasite"/>
        </authorList>
    </citation>
    <scope>IDENTIFICATION</scope>
</reference>
<dbReference type="Proteomes" id="UP000492821">
    <property type="component" value="Unassembled WGS sequence"/>
</dbReference>
<dbReference type="GO" id="GO:0005654">
    <property type="term" value="C:nucleoplasm"/>
    <property type="evidence" value="ECO:0007669"/>
    <property type="project" value="UniProtKB-ARBA"/>
</dbReference>
<dbReference type="GO" id="GO:0042134">
    <property type="term" value="F:rRNA primary transcript binding"/>
    <property type="evidence" value="ECO:0007669"/>
    <property type="project" value="InterPro"/>
</dbReference>
<feature type="compositionally biased region" description="Basic and acidic residues" evidence="1">
    <location>
        <begin position="23"/>
        <end position="46"/>
    </location>
</feature>
<dbReference type="Gene3D" id="3.40.50.10480">
    <property type="entry name" value="Probable brix-domain ribosomal biogenesis protein"/>
    <property type="match status" value="1"/>
</dbReference>
<reference evidence="3" key="1">
    <citation type="journal article" date="2013" name="Genetics">
        <title>The draft genome and transcriptome of Panagrellus redivivus are shaped by the harsh demands of a free-living lifestyle.</title>
        <authorList>
            <person name="Srinivasan J."/>
            <person name="Dillman A.R."/>
            <person name="Macchietto M.G."/>
            <person name="Heikkinen L."/>
            <person name="Lakso M."/>
            <person name="Fracchia K.M."/>
            <person name="Antoshechkin I."/>
            <person name="Mortazavi A."/>
            <person name="Wong G."/>
            <person name="Sternberg P.W."/>
        </authorList>
    </citation>
    <scope>NUCLEOTIDE SEQUENCE [LARGE SCALE GENOMIC DNA]</scope>
    <source>
        <strain evidence="3">MT8872</strain>
    </source>
</reference>
<dbReference type="SUPFAM" id="SSF52954">
    <property type="entry name" value="Class II aaRS ABD-related"/>
    <property type="match status" value="1"/>
</dbReference>
<evidence type="ECO:0000259" key="2">
    <source>
        <dbReference type="PROSITE" id="PS50833"/>
    </source>
</evidence>
<dbReference type="GO" id="GO:0032040">
    <property type="term" value="C:small-subunit processome"/>
    <property type="evidence" value="ECO:0007669"/>
    <property type="project" value="TreeGrafter"/>
</dbReference>
<organism evidence="3 4">
    <name type="scientific">Panagrellus redivivus</name>
    <name type="common">Microworm</name>
    <dbReference type="NCBI Taxonomy" id="6233"/>
    <lineage>
        <taxon>Eukaryota</taxon>
        <taxon>Metazoa</taxon>
        <taxon>Ecdysozoa</taxon>
        <taxon>Nematoda</taxon>
        <taxon>Chromadorea</taxon>
        <taxon>Rhabditida</taxon>
        <taxon>Tylenchina</taxon>
        <taxon>Panagrolaimomorpha</taxon>
        <taxon>Panagrolaimoidea</taxon>
        <taxon>Panagrolaimidae</taxon>
        <taxon>Panagrellus</taxon>
    </lineage>
</organism>
<evidence type="ECO:0000256" key="1">
    <source>
        <dbReference type="SAM" id="MobiDB-lite"/>
    </source>
</evidence>
<dbReference type="PROSITE" id="PS50833">
    <property type="entry name" value="BRIX"/>
    <property type="match status" value="1"/>
</dbReference>
<dbReference type="PANTHER" id="PTHR22734">
    <property type="entry name" value="U3 SMALL NUCLEOLAR RIBONUCLEOPROTEIN PROTEIN IMP4"/>
    <property type="match status" value="1"/>
</dbReference>
<dbReference type="SMART" id="SM00879">
    <property type="entry name" value="Brix"/>
    <property type="match status" value="1"/>
</dbReference>
<dbReference type="GO" id="GO:0006364">
    <property type="term" value="P:rRNA processing"/>
    <property type="evidence" value="ECO:0007669"/>
    <property type="project" value="InterPro"/>
</dbReference>
<keyword evidence="3" id="KW-1185">Reference proteome</keyword>
<dbReference type="InterPro" id="IPR007109">
    <property type="entry name" value="Brix"/>
</dbReference>
<dbReference type="GO" id="GO:0034457">
    <property type="term" value="C:Mpp10 complex"/>
    <property type="evidence" value="ECO:0007669"/>
    <property type="project" value="UniProtKB-ARBA"/>
</dbReference>
<feature type="domain" description="Brix" evidence="2">
    <location>
        <begin position="69"/>
        <end position="252"/>
    </location>
</feature>
<dbReference type="Pfam" id="PF04427">
    <property type="entry name" value="Brix"/>
    <property type="match status" value="1"/>
</dbReference>
<evidence type="ECO:0000313" key="3">
    <source>
        <dbReference type="Proteomes" id="UP000492821"/>
    </source>
</evidence>
<dbReference type="FunFam" id="3.40.50.10480:FF:000001">
    <property type="entry name" value="IMP4, U3 small nucleolar ribonucleoprotein"/>
    <property type="match status" value="1"/>
</dbReference>